<feature type="repeat" description="TPR" evidence="3">
    <location>
        <begin position="1008"/>
        <end position="1041"/>
    </location>
</feature>
<evidence type="ECO:0008006" key="7">
    <source>
        <dbReference type="Google" id="ProtNLM"/>
    </source>
</evidence>
<evidence type="ECO:0000256" key="2">
    <source>
        <dbReference type="ARBA" id="ARBA00022803"/>
    </source>
</evidence>
<feature type="repeat" description="TPR" evidence="3">
    <location>
        <begin position="672"/>
        <end position="705"/>
    </location>
</feature>
<dbReference type="Pfam" id="PF00515">
    <property type="entry name" value="TPR_1"/>
    <property type="match status" value="1"/>
</dbReference>
<feature type="repeat" description="TPR" evidence="3">
    <location>
        <begin position="714"/>
        <end position="747"/>
    </location>
</feature>
<dbReference type="PRINTS" id="PR00381">
    <property type="entry name" value="KINESINLIGHT"/>
</dbReference>
<gene>
    <name evidence="5" type="ORF">PMEA_00002404</name>
</gene>
<dbReference type="InterPro" id="IPR019734">
    <property type="entry name" value="TPR_rpt"/>
</dbReference>
<feature type="repeat" description="TPR" evidence="3">
    <location>
        <begin position="1092"/>
        <end position="1125"/>
    </location>
</feature>
<evidence type="ECO:0000256" key="3">
    <source>
        <dbReference type="PROSITE-ProRule" id="PRU00339"/>
    </source>
</evidence>
<organism evidence="5 6">
    <name type="scientific">Pocillopora meandrina</name>
    <dbReference type="NCBI Taxonomy" id="46732"/>
    <lineage>
        <taxon>Eukaryota</taxon>
        <taxon>Metazoa</taxon>
        <taxon>Cnidaria</taxon>
        <taxon>Anthozoa</taxon>
        <taxon>Hexacorallia</taxon>
        <taxon>Scleractinia</taxon>
        <taxon>Astrocoeniina</taxon>
        <taxon>Pocilloporidae</taxon>
        <taxon>Pocillopora</taxon>
    </lineage>
</organism>
<keyword evidence="1" id="KW-0677">Repeat</keyword>
<dbReference type="Proteomes" id="UP001159428">
    <property type="component" value="Unassembled WGS sequence"/>
</dbReference>
<reference evidence="5 6" key="1">
    <citation type="submission" date="2022-05" db="EMBL/GenBank/DDBJ databases">
        <authorList>
            <consortium name="Genoscope - CEA"/>
            <person name="William W."/>
        </authorList>
    </citation>
    <scope>NUCLEOTIDE SEQUENCE [LARGE SCALE GENOMIC DNA]</scope>
</reference>
<dbReference type="AlphaFoldDB" id="A0AAU9Y0F9"/>
<comment type="caution">
    <text evidence="5">The sequence shown here is derived from an EMBL/GenBank/DDBJ whole genome shotgun (WGS) entry which is preliminary data.</text>
</comment>
<feature type="repeat" description="TPR" evidence="3">
    <location>
        <begin position="756"/>
        <end position="789"/>
    </location>
</feature>
<feature type="repeat" description="TPR" evidence="3">
    <location>
        <begin position="1050"/>
        <end position="1083"/>
    </location>
</feature>
<dbReference type="PANTHER" id="PTHR45641:SF19">
    <property type="entry name" value="NEPHROCYSTIN-3"/>
    <property type="match status" value="1"/>
</dbReference>
<dbReference type="PANTHER" id="PTHR45641">
    <property type="entry name" value="TETRATRICOPEPTIDE REPEAT PROTEIN (AFU_ORTHOLOGUE AFUA_6G03870)"/>
    <property type="match status" value="1"/>
</dbReference>
<sequence length="1267" mass="142433">MATGLKYTTEQLNYYRICYVVTDILTEGLRTIFKQVWDNRYKTTLGEWKDQPKNGMDFWNGESTRNRKRNAGLLTTMKNGDRAEWDCTMLFYAILYSDCIYSLNPSIRSNADDLRKFRNEEFAHMPRGHLSNGDFQTVITKVKTAFHALGLPSLKINEVQNQTNFLTEELNEVLRKVDDLKQERLALEEQLNFDVSPFCILPPKPSHDIASRESEVGEVLQNLQTLKDANDGLSILYLSGNPGSGKSQLARLAARRFYDEVEQIPSAASFVMTLNAENSEALLKSYVLFAQHCNCPGYEITNTYRSKDLNTDEKISYFKTLISTKIEHYASWLLVVDNVTSESRTSDYLPDADSELWARGQMLITTKDTASIPLSSSSIQNISISAGMQPDDACFLLNLLSGISDAKMEKEIAKELDYQPLSLAAAATYVRQVRQNKGTSKFGWTDYLKKLEEGKRSNTESILAATNPAYPQTMTKAITLAVEMVMENDIILHHMFLFLSMCASQPILQDIIIEYVKTTDDEFEDEDMIRTKMSRCSLLLIEEESTGVYIRVHSVVLDVIKSATKGFAKDQSHKVVYGAVMSFSKFEELESIVVGTRIVPHLTTLSLKIEDMSLGKGIPEASNRALCNFPDDLWSLTNMCLNHSRFRAALVYGKWLLKIQIKKLGPAHVDVASSYNILGTLHKALGDTDEAKDCYKRALEIQMKQLGPEHVHVARSYNNLGNLHSDLGDTDEAKDCYKRALEIQMKQLGPEHVDVASSYNNLGTLHSDLGDTDEAKDCYKRALEIQMKQLGPEHVDVARSYNNLGTLHSDLGDTDEAKDCYKRALEIQMKQLGPEHVDVASSYNNLGNLHSDLGDTDEAKDCYKRALEIQMKQLGPEHVHVANSYNNLGSLHSHLGDTDEAKDCYKRALEIQMKQLGPEHVDVARSYNNLGNLHSDLGDTDEAKDCYKRALEIQMKQLGPEHVDVATSYNNLGNLHSHLGDTDEAKDCYKRALEIKMKQLGPEHVDVATSYNNLGTLHSDLGDTDEAKDCYKRALEIQMKQLGPEHVHVATSYNNLGTLHSDLGDTDEAKDCYKRALEIRLKQLGPEHVDVATSYNNLGTLHKALGDTDEAKDCYKRALEIKMKQLGPEHVHVARSYNNLGNLHSHLGDTDEAKDCYKRALEIQMKQLGPEHVDVARSYNNLGNLHSDLGDTDEAKDCYMRALEIQMKQLGPEHVHVASDLGDTDEAKDCYKRALEIHMKQLGPEHVHVASSYNNLGTLHSCKSCKL</sequence>
<feature type="repeat" description="TPR" evidence="3">
    <location>
        <begin position="1134"/>
        <end position="1167"/>
    </location>
</feature>
<evidence type="ECO:0000313" key="6">
    <source>
        <dbReference type="Proteomes" id="UP001159428"/>
    </source>
</evidence>
<feature type="repeat" description="TPR" evidence="3">
    <location>
        <begin position="966"/>
        <end position="999"/>
    </location>
</feature>
<dbReference type="InterPro" id="IPR027417">
    <property type="entry name" value="P-loop_NTPase"/>
</dbReference>
<keyword evidence="2 3" id="KW-0802">TPR repeat</keyword>
<dbReference type="PROSITE" id="PS50005">
    <property type="entry name" value="TPR"/>
    <property type="match status" value="13"/>
</dbReference>
<dbReference type="Gene3D" id="3.40.50.300">
    <property type="entry name" value="P-loop containing nucleotide triphosphate hydrolases"/>
    <property type="match status" value="1"/>
</dbReference>
<feature type="coiled-coil region" evidence="4">
    <location>
        <begin position="156"/>
        <end position="190"/>
    </location>
</feature>
<evidence type="ECO:0000313" key="5">
    <source>
        <dbReference type="EMBL" id="CAH3164711.1"/>
    </source>
</evidence>
<keyword evidence="4" id="KW-0175">Coiled coil</keyword>
<protein>
    <recommendedName>
        <fullName evidence="7">Nephrocystin-3</fullName>
    </recommendedName>
</protein>
<dbReference type="Pfam" id="PF13424">
    <property type="entry name" value="TPR_12"/>
    <property type="match status" value="7"/>
</dbReference>
<accession>A0AAU9Y0F9</accession>
<evidence type="ECO:0000256" key="1">
    <source>
        <dbReference type="ARBA" id="ARBA00022737"/>
    </source>
</evidence>
<dbReference type="InterPro" id="IPR006597">
    <property type="entry name" value="Sel1-like"/>
</dbReference>
<dbReference type="SMART" id="SM00028">
    <property type="entry name" value="TPR"/>
    <property type="match status" value="13"/>
</dbReference>
<keyword evidence="6" id="KW-1185">Reference proteome</keyword>
<feature type="repeat" description="TPR" evidence="3">
    <location>
        <begin position="1176"/>
        <end position="1209"/>
    </location>
</feature>
<feature type="repeat" description="TPR" evidence="3">
    <location>
        <begin position="924"/>
        <end position="957"/>
    </location>
</feature>
<proteinExistence type="predicted"/>
<dbReference type="InterPro" id="IPR011990">
    <property type="entry name" value="TPR-like_helical_dom_sf"/>
</dbReference>
<dbReference type="SUPFAM" id="SSF48452">
    <property type="entry name" value="TPR-like"/>
    <property type="match status" value="2"/>
</dbReference>
<feature type="repeat" description="TPR" evidence="3">
    <location>
        <begin position="798"/>
        <end position="831"/>
    </location>
</feature>
<evidence type="ECO:0000256" key="4">
    <source>
        <dbReference type="SAM" id="Coils"/>
    </source>
</evidence>
<dbReference type="Gene3D" id="1.25.40.10">
    <property type="entry name" value="Tetratricopeptide repeat domain"/>
    <property type="match status" value="4"/>
</dbReference>
<dbReference type="SMART" id="SM00671">
    <property type="entry name" value="SEL1"/>
    <property type="match status" value="13"/>
</dbReference>
<dbReference type="EMBL" id="CALNXJ010000107">
    <property type="protein sequence ID" value="CAH3164711.1"/>
    <property type="molecule type" value="Genomic_DNA"/>
</dbReference>
<feature type="repeat" description="TPR" evidence="3">
    <location>
        <begin position="882"/>
        <end position="915"/>
    </location>
</feature>
<dbReference type="PROSITE" id="PS50293">
    <property type="entry name" value="TPR_REGION"/>
    <property type="match status" value="12"/>
</dbReference>
<name>A0AAU9Y0F9_9CNID</name>
<dbReference type="SUPFAM" id="SSF52540">
    <property type="entry name" value="P-loop containing nucleoside triphosphate hydrolases"/>
    <property type="match status" value="1"/>
</dbReference>
<feature type="repeat" description="TPR" evidence="3">
    <location>
        <begin position="840"/>
        <end position="873"/>
    </location>
</feature>